<comment type="caution">
    <text evidence="2">The sequence shown here is derived from an EMBL/GenBank/DDBJ whole genome shotgun (WGS) entry which is preliminary data.</text>
</comment>
<proteinExistence type="predicted"/>
<accession>A0ABX3CG41</accession>
<organism evidence="2 3">
    <name type="scientific">Chromobacterium sphagni</name>
    <dbReference type="NCBI Taxonomy" id="1903179"/>
    <lineage>
        <taxon>Bacteria</taxon>
        <taxon>Pseudomonadati</taxon>
        <taxon>Pseudomonadota</taxon>
        <taxon>Betaproteobacteria</taxon>
        <taxon>Neisseriales</taxon>
        <taxon>Chromobacteriaceae</taxon>
        <taxon>Chromobacterium</taxon>
    </lineage>
</organism>
<dbReference type="Proteomes" id="UP000180280">
    <property type="component" value="Unassembled WGS sequence"/>
</dbReference>
<keyword evidence="3" id="KW-1185">Reference proteome</keyword>
<name>A0ABX3CG41_9NEIS</name>
<evidence type="ECO:0000313" key="2">
    <source>
        <dbReference type="EMBL" id="OHX21104.1"/>
    </source>
</evidence>
<evidence type="ECO:0000256" key="1">
    <source>
        <dbReference type="SAM" id="MobiDB-lite"/>
    </source>
</evidence>
<sequence>MPFAASGRHVRCHRPARAFRAVPGNRRATPQTTRAKAAVNQASIDWQADAAKIGNAAPAGTVACRSRSPTPGRKRPAA</sequence>
<feature type="region of interest" description="Disordered" evidence="1">
    <location>
        <begin position="59"/>
        <end position="78"/>
    </location>
</feature>
<evidence type="ECO:0000313" key="3">
    <source>
        <dbReference type="Proteomes" id="UP000180280"/>
    </source>
</evidence>
<reference evidence="2 3" key="1">
    <citation type="submission" date="2016-09" db="EMBL/GenBank/DDBJ databases">
        <title>Chromobacterium muskegensis sp. nov., an insecticidal bacterium isolated from Sphagnum bogs.</title>
        <authorList>
            <person name="Sparks M.E."/>
            <person name="Blackburn M.B."/>
            <person name="Gundersen-Rindal D.E."/>
            <person name="Mitchell A."/>
            <person name="Farrar R."/>
            <person name="Kuhar D."/>
        </authorList>
    </citation>
    <scope>NUCLEOTIDE SEQUENCE [LARGE SCALE GENOMIC DNA]</scope>
    <source>
        <strain evidence="2 3">14B-1</strain>
    </source>
</reference>
<dbReference type="EMBL" id="MKCT01000001">
    <property type="protein sequence ID" value="OHX21104.1"/>
    <property type="molecule type" value="Genomic_DNA"/>
</dbReference>
<gene>
    <name evidence="2" type="ORF">BI344_00730</name>
</gene>
<protein>
    <submittedName>
        <fullName evidence="2">Uncharacterized protein</fullName>
    </submittedName>
</protein>